<dbReference type="PANTHER" id="PTHR11818">
    <property type="entry name" value="BETA/GAMMA CRYSTALLIN"/>
    <property type="match status" value="1"/>
</dbReference>
<dbReference type="InterPro" id="IPR011024">
    <property type="entry name" value="G_crystallin-like"/>
</dbReference>
<dbReference type="Gene3D" id="2.60.20.10">
    <property type="entry name" value="Crystallins"/>
    <property type="match status" value="6"/>
</dbReference>
<evidence type="ECO:0000256" key="1">
    <source>
        <dbReference type="ARBA" id="ARBA00009646"/>
    </source>
</evidence>
<dbReference type="InterPro" id="IPR000772">
    <property type="entry name" value="Ricin_B_lectin"/>
</dbReference>
<feature type="region of interest" description="Disordered" evidence="3">
    <location>
        <begin position="144"/>
        <end position="341"/>
    </location>
</feature>
<dbReference type="Proteomes" id="UP000829720">
    <property type="component" value="Unassembled WGS sequence"/>
</dbReference>
<reference evidence="5" key="1">
    <citation type="submission" date="2021-01" db="EMBL/GenBank/DDBJ databases">
        <authorList>
            <person name="Zahm M."/>
            <person name="Roques C."/>
            <person name="Cabau C."/>
            <person name="Klopp C."/>
            <person name="Donnadieu C."/>
            <person name="Jouanno E."/>
            <person name="Lampietro C."/>
            <person name="Louis A."/>
            <person name="Herpin A."/>
            <person name="Echchiki A."/>
            <person name="Berthelot C."/>
            <person name="Parey E."/>
            <person name="Roest-Crollius H."/>
            <person name="Braasch I."/>
            <person name="Postlethwait J."/>
            <person name="Bobe J."/>
            <person name="Montfort J."/>
            <person name="Bouchez O."/>
            <person name="Begum T."/>
            <person name="Mejri S."/>
            <person name="Adams A."/>
            <person name="Chen W.-J."/>
            <person name="Guiguen Y."/>
        </authorList>
    </citation>
    <scope>NUCLEOTIDE SEQUENCE</scope>
    <source>
        <tissue evidence="5">Blood</tissue>
    </source>
</reference>
<proteinExistence type="inferred from homology"/>
<keyword evidence="6" id="KW-1185">Reference proteome</keyword>
<dbReference type="AlphaFoldDB" id="A0A8T3DG41"/>
<feature type="domain" description="Beta/gamma crystallin 'Greek key'" evidence="4">
    <location>
        <begin position="481"/>
        <end position="528"/>
    </location>
</feature>
<dbReference type="InterPro" id="IPR050252">
    <property type="entry name" value="Beta/Gamma-Crystallin"/>
</dbReference>
<evidence type="ECO:0000313" key="6">
    <source>
        <dbReference type="Proteomes" id="UP000829720"/>
    </source>
</evidence>
<dbReference type="EMBL" id="JAERUA010000009">
    <property type="protein sequence ID" value="KAI1895040.1"/>
    <property type="molecule type" value="Genomic_DNA"/>
</dbReference>
<evidence type="ECO:0000256" key="3">
    <source>
        <dbReference type="SAM" id="MobiDB-lite"/>
    </source>
</evidence>
<feature type="domain" description="Beta/gamma crystallin 'Greek key'" evidence="4">
    <location>
        <begin position="898"/>
        <end position="938"/>
    </location>
</feature>
<evidence type="ECO:0000256" key="2">
    <source>
        <dbReference type="ARBA" id="ARBA00022737"/>
    </source>
</evidence>
<dbReference type="OrthoDB" id="9895617at2759"/>
<feature type="domain" description="Beta/gamma crystallin 'Greek key'" evidence="4">
    <location>
        <begin position="939"/>
        <end position="980"/>
    </location>
</feature>
<dbReference type="GO" id="GO:0007601">
    <property type="term" value="P:visual perception"/>
    <property type="evidence" value="ECO:0007669"/>
    <property type="project" value="TreeGrafter"/>
</dbReference>
<dbReference type="InterPro" id="IPR035992">
    <property type="entry name" value="Ricin_B-like_lectins"/>
</dbReference>
<keyword evidence="2" id="KW-0677">Repeat</keyword>
<feature type="region of interest" description="Disordered" evidence="3">
    <location>
        <begin position="1"/>
        <end position="96"/>
    </location>
</feature>
<dbReference type="GO" id="GO:0002088">
    <property type="term" value="P:lens development in camera-type eye"/>
    <property type="evidence" value="ECO:0007669"/>
    <property type="project" value="TreeGrafter"/>
</dbReference>
<organism evidence="5 6">
    <name type="scientific">Albula goreensis</name>
    <dbReference type="NCBI Taxonomy" id="1534307"/>
    <lineage>
        <taxon>Eukaryota</taxon>
        <taxon>Metazoa</taxon>
        <taxon>Chordata</taxon>
        <taxon>Craniata</taxon>
        <taxon>Vertebrata</taxon>
        <taxon>Euteleostomi</taxon>
        <taxon>Actinopterygii</taxon>
        <taxon>Neopterygii</taxon>
        <taxon>Teleostei</taxon>
        <taxon>Albuliformes</taxon>
        <taxon>Albulidae</taxon>
        <taxon>Albula</taxon>
    </lineage>
</organism>
<feature type="domain" description="Beta/gamma crystallin 'Greek key'" evidence="4">
    <location>
        <begin position="848"/>
        <end position="892"/>
    </location>
</feature>
<dbReference type="Pfam" id="PF00652">
    <property type="entry name" value="Ricin_B_lectin"/>
    <property type="match status" value="1"/>
</dbReference>
<feature type="region of interest" description="Disordered" evidence="3">
    <location>
        <begin position="374"/>
        <end position="408"/>
    </location>
</feature>
<feature type="domain" description="Beta/gamma crystallin 'Greek key'" evidence="4">
    <location>
        <begin position="667"/>
        <end position="709"/>
    </location>
</feature>
<dbReference type="PANTHER" id="PTHR11818:SF2">
    <property type="entry name" value="BETA_GAMMA CRYSTALLIN DOMAIN-CONTAINING PROTEIN 1"/>
    <property type="match status" value="1"/>
</dbReference>
<feature type="compositionally biased region" description="Basic and acidic residues" evidence="3">
    <location>
        <begin position="203"/>
        <end position="217"/>
    </location>
</feature>
<protein>
    <recommendedName>
        <fullName evidence="4">Beta/gamma crystallin 'Greek key' domain-containing protein</fullName>
    </recommendedName>
</protein>
<dbReference type="PROSITE" id="PS50915">
    <property type="entry name" value="CRYSTALLIN_BETA_GAMMA"/>
    <property type="match status" value="8"/>
</dbReference>
<feature type="compositionally biased region" description="Pro residues" evidence="3">
    <location>
        <begin position="34"/>
        <end position="43"/>
    </location>
</feature>
<dbReference type="SMART" id="SM00458">
    <property type="entry name" value="RICIN"/>
    <property type="match status" value="1"/>
</dbReference>
<dbReference type="InterPro" id="IPR001064">
    <property type="entry name" value="Beta/gamma_crystallin"/>
</dbReference>
<dbReference type="SUPFAM" id="SSF50370">
    <property type="entry name" value="Ricin B-like lectins"/>
    <property type="match status" value="1"/>
</dbReference>
<comment type="similarity">
    <text evidence="1">Belongs to the beta/gamma-crystallin family.</text>
</comment>
<feature type="domain" description="Beta/gamma crystallin 'Greek key'" evidence="4">
    <location>
        <begin position="560"/>
        <end position="602"/>
    </location>
</feature>
<evidence type="ECO:0000313" key="5">
    <source>
        <dbReference type="EMBL" id="KAI1895040.1"/>
    </source>
</evidence>
<feature type="domain" description="Beta/gamma crystallin 'Greek key'" evidence="4">
    <location>
        <begin position="758"/>
        <end position="800"/>
    </location>
</feature>
<feature type="domain" description="Beta/gamma crystallin 'Greek key'" evidence="4">
    <location>
        <begin position="614"/>
        <end position="666"/>
    </location>
</feature>
<accession>A0A8T3DG41</accession>
<name>A0A8T3DG41_9TELE</name>
<comment type="caution">
    <text evidence="5">The sequence shown here is derived from an EMBL/GenBank/DDBJ whole genome shotgun (WGS) entry which is preliminary data.</text>
</comment>
<evidence type="ECO:0000259" key="4">
    <source>
        <dbReference type="PROSITE" id="PS50915"/>
    </source>
</evidence>
<feature type="compositionally biased region" description="Polar residues" evidence="3">
    <location>
        <begin position="260"/>
        <end position="281"/>
    </location>
</feature>
<dbReference type="Pfam" id="PF00030">
    <property type="entry name" value="Crystall"/>
    <property type="match status" value="6"/>
</dbReference>
<sequence length="1117" mass="122598">MSFADVVRSPKAAPEALVLLPKEGSATVQQPLFPSKPPQPPRGPPRKQDVPSSWLDVDQSFTRKPSGGRGSGGRGGAERRFDASASEDEDLEPSNEFQEFLQNVKSMGVPFSLPLKRHGHPKAPSPPFALPPIKEDRFEKEFDPAEFQFGHKKKTGPKDPSPAMMIKRQSAEAKGKAMQKRVGNEKSLLFQVLQSPSQRRRKGTPEASEKEERKEEKREEEEEEEVSGKVSARLGRSTVLSRLTDFSRASRRPNGEPESPENTVSVSPAGQQEQSQPASQPTPLPLSQAAGAVPVLPPPLPVAALPGSGKAVTGVADQRAPQPAPGPNSAPSALTAPPMPSFADVKLPDFVEKLLGQDRAEQMGSLGEQQCLQGPGCPIPGMDQNHAPPPCFQLPDSPLQGLPVPGPPRKPVPAHLPPPHPIPPGEYPEVPDVRGFHKRPGKLVIHKQAGFMGEAVEIFRDVEDATAWGFSAVISVKVVRGCWILYEKPGFCGRRVALEEGGIELGNMWAEPTAPQAPMVIGSIRLAVRRIHKSALCDDTVDLGAFGIPPSTGSIKVHSGVWLVYGEPGFQGPMELLEVGEYPCPESWGFFEPFIGSLRPLRMGGVRVENPSEVKALLYERPFFEGECVELTDGVFDIREEQRDPETPTQAGGCRLESVGSLKICGGLWVGCGAPGYEGRQFILEEGEYVGWWEWGGRMDSLVSLRPIMTDFLSPRLKLFSERDFGERGVNADLLGPVSSLEQTGYGLRSQSAHVLSGVWVAFENLGFSGELYILEKGLYGNPDDWGASNCQIASVQPVLVDTLHGWDKFKIQLFSENGFQGDVQVLSGSTPVLPEGFCLRSCKVMAGSWVAFEGPEFTDNMYILEEGEYPDLPAMGCLNPKSNILSLQTTSLEFSLPSVTLFSRPSFRGRKLLLKEAVMDLRQAGSDGRVPSLLVDGGMWVLYENSHFRGRQLLLQPSEVGDWFKFSGWQRIGSLRPLFQKQAYVRLRNRGTGGWMSLTGPLDEVKLMRVQALEDTGGVEQIWAYQDGLMRCKLLEECCLETTGNVVMTGCRLTVSPEMGKENQFWSITRDGLVRFNLKPDLVLEVKGGQQYDKNQVVLGMFDEKQLNQRWTVEIL</sequence>
<gene>
    <name evidence="5" type="ORF">AGOR_G00102170</name>
</gene>
<dbReference type="GO" id="GO:0005212">
    <property type="term" value="F:structural constituent of eye lens"/>
    <property type="evidence" value="ECO:0007669"/>
    <property type="project" value="TreeGrafter"/>
</dbReference>
<dbReference type="PROSITE" id="PS50231">
    <property type="entry name" value="RICIN_B_LECTIN"/>
    <property type="match status" value="1"/>
</dbReference>
<dbReference type="PRINTS" id="PR01367">
    <property type="entry name" value="BGCRYSTALLIN"/>
</dbReference>
<dbReference type="SMART" id="SM00247">
    <property type="entry name" value="XTALbg"/>
    <property type="match status" value="6"/>
</dbReference>
<dbReference type="SUPFAM" id="SSF49695">
    <property type="entry name" value="gamma-Crystallin-like"/>
    <property type="match status" value="3"/>
</dbReference>
<dbReference type="Gene3D" id="2.80.10.50">
    <property type="match status" value="1"/>
</dbReference>